<organism evidence="4 5">
    <name type="scientific">Paludibacterium paludis</name>
    <dbReference type="NCBI Taxonomy" id="1225769"/>
    <lineage>
        <taxon>Bacteria</taxon>
        <taxon>Pseudomonadati</taxon>
        <taxon>Pseudomonadota</taxon>
        <taxon>Betaproteobacteria</taxon>
        <taxon>Neisseriales</taxon>
        <taxon>Chromobacteriaceae</taxon>
        <taxon>Paludibacterium</taxon>
    </lineage>
</organism>
<reference evidence="4" key="2">
    <citation type="submission" date="2020-09" db="EMBL/GenBank/DDBJ databases">
        <authorList>
            <person name="Sun Q."/>
            <person name="Kim S."/>
        </authorList>
    </citation>
    <scope>NUCLEOTIDE SEQUENCE</scope>
    <source>
        <strain evidence="4">KCTC 32182</strain>
    </source>
</reference>
<dbReference type="Pfam" id="PF00472">
    <property type="entry name" value="RF-1"/>
    <property type="match status" value="1"/>
</dbReference>
<feature type="compositionally biased region" description="Polar residues" evidence="2">
    <location>
        <begin position="127"/>
        <end position="139"/>
    </location>
</feature>
<dbReference type="InterPro" id="IPR000352">
    <property type="entry name" value="Pep_chain_release_fac_I"/>
</dbReference>
<evidence type="ECO:0000313" key="5">
    <source>
        <dbReference type="Proteomes" id="UP000645257"/>
    </source>
</evidence>
<dbReference type="InterPro" id="IPR045853">
    <property type="entry name" value="Pep_chain_release_fac_I_sf"/>
</dbReference>
<dbReference type="PANTHER" id="PTHR43116">
    <property type="entry name" value="PEPTIDE CHAIN RELEASE FACTOR 2"/>
    <property type="match status" value="1"/>
</dbReference>
<evidence type="ECO:0000313" key="4">
    <source>
        <dbReference type="EMBL" id="GGY05003.1"/>
    </source>
</evidence>
<dbReference type="Proteomes" id="UP000645257">
    <property type="component" value="Unassembled WGS sequence"/>
</dbReference>
<reference evidence="4" key="1">
    <citation type="journal article" date="2014" name="Int. J. Syst. Evol. Microbiol.">
        <title>Complete genome sequence of Corynebacterium casei LMG S-19264T (=DSM 44701T), isolated from a smear-ripened cheese.</title>
        <authorList>
            <consortium name="US DOE Joint Genome Institute (JGI-PGF)"/>
            <person name="Walter F."/>
            <person name="Albersmeier A."/>
            <person name="Kalinowski J."/>
            <person name="Ruckert C."/>
        </authorList>
    </citation>
    <scope>NUCLEOTIDE SEQUENCE</scope>
    <source>
        <strain evidence="4">KCTC 32182</strain>
    </source>
</reference>
<gene>
    <name evidence="4" type="ORF">GCM10011289_04450</name>
</gene>
<dbReference type="Gene3D" id="3.30.70.1660">
    <property type="match status" value="1"/>
</dbReference>
<feature type="domain" description="Prokaryotic-type class I peptide chain release factors" evidence="3">
    <location>
        <begin position="108"/>
        <end position="193"/>
    </location>
</feature>
<dbReference type="GO" id="GO:0003747">
    <property type="term" value="F:translation release factor activity"/>
    <property type="evidence" value="ECO:0007669"/>
    <property type="project" value="InterPro"/>
</dbReference>
<evidence type="ECO:0000259" key="3">
    <source>
        <dbReference type="Pfam" id="PF00472"/>
    </source>
</evidence>
<dbReference type="NCBIfam" id="TIGR03072">
    <property type="entry name" value="release_prfH"/>
    <property type="match status" value="1"/>
</dbReference>
<dbReference type="PANTHER" id="PTHR43116:SF3">
    <property type="entry name" value="CLASS I PEPTIDE CHAIN RELEASE FACTOR"/>
    <property type="match status" value="1"/>
</dbReference>
<accession>A0A918U7C7</accession>
<sequence length="205" mass="22428">MLLVEISAAQGPLECARAAHKALHRLLFEAEQAGVRAHVVEQGPGEKQGTCLSAPLKLEGDAAQALAARWQGTVQWSCASPYRPHLPRKNRFIGVAVYREPPPAKSGAIRFEACRASEPGGQHVNKTDSASRATHSASGISVKVQAERGQHANKRLAVLLIEQKLAQKAEQSKGELRAQRRLLHQDVERGNPCRVFRGERFEPVK</sequence>
<evidence type="ECO:0000256" key="1">
    <source>
        <dbReference type="ARBA" id="ARBA00010835"/>
    </source>
</evidence>
<name>A0A918U7C7_9NEIS</name>
<evidence type="ECO:0000256" key="2">
    <source>
        <dbReference type="SAM" id="MobiDB-lite"/>
    </source>
</evidence>
<dbReference type="AlphaFoldDB" id="A0A918U7C7"/>
<comment type="caution">
    <text evidence="4">The sequence shown here is derived from an EMBL/GenBank/DDBJ whole genome shotgun (WGS) entry which is preliminary data.</text>
</comment>
<dbReference type="InterPro" id="IPR017509">
    <property type="entry name" value="PrfH"/>
</dbReference>
<proteinExistence type="inferred from homology"/>
<protein>
    <submittedName>
        <fullName evidence="4">Peptide chain release factor-like protein</fullName>
    </submittedName>
</protein>
<dbReference type="RefSeq" id="WP_189530663.1">
    <property type="nucleotide sequence ID" value="NZ_BMYX01000001.1"/>
</dbReference>
<dbReference type="Gene3D" id="3.30.160.20">
    <property type="match status" value="1"/>
</dbReference>
<dbReference type="EMBL" id="BMYX01000001">
    <property type="protein sequence ID" value="GGY05003.1"/>
    <property type="molecule type" value="Genomic_DNA"/>
</dbReference>
<comment type="similarity">
    <text evidence="1">Belongs to the prokaryotic/mitochondrial release factor family.</text>
</comment>
<feature type="region of interest" description="Disordered" evidence="2">
    <location>
        <begin position="170"/>
        <end position="189"/>
    </location>
</feature>
<dbReference type="SUPFAM" id="SSF75620">
    <property type="entry name" value="Release factor"/>
    <property type="match status" value="1"/>
</dbReference>
<keyword evidence="5" id="KW-1185">Reference proteome</keyword>
<feature type="region of interest" description="Disordered" evidence="2">
    <location>
        <begin position="118"/>
        <end position="140"/>
    </location>
</feature>